<comment type="caution">
    <text evidence="2">The sequence shown here is derived from an EMBL/GenBank/DDBJ whole genome shotgun (WGS) entry which is preliminary data.</text>
</comment>
<dbReference type="InterPro" id="IPR029063">
    <property type="entry name" value="SAM-dependent_MTases_sf"/>
</dbReference>
<gene>
    <name evidence="2" type="ORF">DH2020_000443</name>
</gene>
<accession>A0ABR0XWN2</accession>
<sequence>MGKHGKKQSLNHRRGKRTSYTVEDDNEDEIHDYPPTSSAREVALSNSDQESQEDEENQEKDKGFDGINSGIPSKYSLYQQSVQSPKGDISYLQKFFLMYVGGRAPLHLQEDFCGTALLSVEWLHSDARRTAVGLDLDVEALNWCLENNINRIGADVSSRISLFHGNVLQPLESKLVNGNPLEIMQNMTLEDNEGDSMATTNSELQGSPKVVHDTKSLKGVKLPARDIVCAFNYSCCCLHNRKDLILYFKHALNALSRKGGIFVMDLYGGTSSEGVLRLQRRFSNFTYTWEQAEFDIIQRKTRISLHFNLHKQHRKIRHAFSYSWRLWSLPEVKDCLEEAGFRSVHFWIRNMPDSEQIRRTDGFSAGRDVKYEEASSFQQQDSWNAYIVGVA</sequence>
<evidence type="ECO:0000313" key="2">
    <source>
        <dbReference type="EMBL" id="KAK6163579.1"/>
    </source>
</evidence>
<dbReference type="EMBL" id="JABTTQ020000001">
    <property type="protein sequence ID" value="KAK6163579.1"/>
    <property type="molecule type" value="Genomic_DNA"/>
</dbReference>
<dbReference type="PANTHER" id="PTHR37211">
    <property type="entry name" value="EXPRESSED PROTEIN"/>
    <property type="match status" value="1"/>
</dbReference>
<organism evidence="2 3">
    <name type="scientific">Rehmannia glutinosa</name>
    <name type="common">Chinese foxglove</name>
    <dbReference type="NCBI Taxonomy" id="99300"/>
    <lineage>
        <taxon>Eukaryota</taxon>
        <taxon>Viridiplantae</taxon>
        <taxon>Streptophyta</taxon>
        <taxon>Embryophyta</taxon>
        <taxon>Tracheophyta</taxon>
        <taxon>Spermatophyta</taxon>
        <taxon>Magnoliopsida</taxon>
        <taxon>eudicotyledons</taxon>
        <taxon>Gunneridae</taxon>
        <taxon>Pentapetalae</taxon>
        <taxon>asterids</taxon>
        <taxon>lamiids</taxon>
        <taxon>Lamiales</taxon>
        <taxon>Orobanchaceae</taxon>
        <taxon>Rehmannieae</taxon>
        <taxon>Rehmannia</taxon>
    </lineage>
</organism>
<evidence type="ECO:0008006" key="4">
    <source>
        <dbReference type="Google" id="ProtNLM"/>
    </source>
</evidence>
<evidence type="ECO:0000256" key="1">
    <source>
        <dbReference type="SAM" id="MobiDB-lite"/>
    </source>
</evidence>
<evidence type="ECO:0000313" key="3">
    <source>
        <dbReference type="Proteomes" id="UP001318860"/>
    </source>
</evidence>
<dbReference type="Gene3D" id="2.20.25.110">
    <property type="entry name" value="S-adenosyl-L-methionine-dependent methyltransferases"/>
    <property type="match status" value="1"/>
</dbReference>
<dbReference type="PANTHER" id="PTHR37211:SF1">
    <property type="entry name" value="EXPRESSED PROTEIN"/>
    <property type="match status" value="1"/>
</dbReference>
<keyword evidence="3" id="KW-1185">Reference proteome</keyword>
<feature type="region of interest" description="Disordered" evidence="1">
    <location>
        <begin position="1"/>
        <end position="66"/>
    </location>
</feature>
<reference evidence="2 3" key="1">
    <citation type="journal article" date="2021" name="Comput. Struct. Biotechnol. J.">
        <title>De novo genome assembly of the potent medicinal plant Rehmannia glutinosa using nanopore technology.</title>
        <authorList>
            <person name="Ma L."/>
            <person name="Dong C."/>
            <person name="Song C."/>
            <person name="Wang X."/>
            <person name="Zheng X."/>
            <person name="Niu Y."/>
            <person name="Chen S."/>
            <person name="Feng W."/>
        </authorList>
    </citation>
    <scope>NUCLEOTIDE SEQUENCE [LARGE SCALE GENOMIC DNA]</scope>
    <source>
        <strain evidence="2">DH-2019</strain>
    </source>
</reference>
<dbReference type="SUPFAM" id="SSF53335">
    <property type="entry name" value="S-adenosyl-L-methionine-dependent methyltransferases"/>
    <property type="match status" value="1"/>
</dbReference>
<dbReference type="Gene3D" id="3.40.50.150">
    <property type="entry name" value="Vaccinia Virus protein VP39"/>
    <property type="match status" value="1"/>
</dbReference>
<protein>
    <recommendedName>
        <fullName evidence="4">S-adenosyl-L-methionine-dependent methyltransferase</fullName>
    </recommendedName>
</protein>
<name>A0ABR0XWN2_REHGL</name>
<dbReference type="Proteomes" id="UP001318860">
    <property type="component" value="Unassembled WGS sequence"/>
</dbReference>
<feature type="compositionally biased region" description="Basic residues" evidence="1">
    <location>
        <begin position="1"/>
        <end position="17"/>
    </location>
</feature>
<proteinExistence type="predicted"/>